<gene>
    <name evidence="2" type="ORF">NW762_007470</name>
</gene>
<dbReference type="OrthoDB" id="10605319at2759"/>
<evidence type="ECO:0000313" key="3">
    <source>
        <dbReference type="Proteomes" id="UP001152049"/>
    </source>
</evidence>
<dbReference type="EMBL" id="JAOQAZ010000014">
    <property type="protein sequence ID" value="KAJ4259541.1"/>
    <property type="molecule type" value="Genomic_DNA"/>
</dbReference>
<keyword evidence="3" id="KW-1185">Reference proteome</keyword>
<feature type="coiled-coil region" evidence="1">
    <location>
        <begin position="86"/>
        <end position="137"/>
    </location>
</feature>
<reference evidence="2" key="1">
    <citation type="submission" date="2022-09" db="EMBL/GenBank/DDBJ databases">
        <title>Fusarium specimens isolated from Avocado Roots.</title>
        <authorList>
            <person name="Stajich J."/>
            <person name="Roper C."/>
            <person name="Heimlech-Rivalta G."/>
        </authorList>
    </citation>
    <scope>NUCLEOTIDE SEQUENCE</scope>
    <source>
        <strain evidence="2">CF00136</strain>
    </source>
</reference>
<keyword evidence="1" id="KW-0175">Coiled coil</keyword>
<evidence type="ECO:0000313" key="2">
    <source>
        <dbReference type="EMBL" id="KAJ4259541.1"/>
    </source>
</evidence>
<name>A0A9W8RX40_9HYPO</name>
<accession>A0A9W8RX40</accession>
<proteinExistence type="predicted"/>
<comment type="caution">
    <text evidence="2">The sequence shown here is derived from an EMBL/GenBank/DDBJ whole genome shotgun (WGS) entry which is preliminary data.</text>
</comment>
<dbReference type="Proteomes" id="UP001152049">
    <property type="component" value="Unassembled WGS sequence"/>
</dbReference>
<dbReference type="AlphaFoldDB" id="A0A9W8RX40"/>
<evidence type="ECO:0000256" key="1">
    <source>
        <dbReference type="SAM" id="Coils"/>
    </source>
</evidence>
<protein>
    <submittedName>
        <fullName evidence="2">Uncharacterized protein</fullName>
    </submittedName>
</protein>
<sequence>MLNKHPAVYTFSEAASAENLENLNERGDETLGRKIKSSSDAAAKVNEDYSATAECLQELQSSLGNVERLGIPDAGDGLRDSVAKVRANQKKNREKYEAIAKEIEEQSVTRQGYQDRLKDLEKDLPMVVKRAANLQEQMKDGELVLAIATIEVSGIKHLADKVPRVVEKIRQIVEQGTETK</sequence>
<organism evidence="2 3">
    <name type="scientific">Fusarium torreyae</name>
    <dbReference type="NCBI Taxonomy" id="1237075"/>
    <lineage>
        <taxon>Eukaryota</taxon>
        <taxon>Fungi</taxon>
        <taxon>Dikarya</taxon>
        <taxon>Ascomycota</taxon>
        <taxon>Pezizomycotina</taxon>
        <taxon>Sordariomycetes</taxon>
        <taxon>Hypocreomycetidae</taxon>
        <taxon>Hypocreales</taxon>
        <taxon>Nectriaceae</taxon>
        <taxon>Fusarium</taxon>
    </lineage>
</organism>